<dbReference type="PANTHER" id="PTHR24023:SF1095">
    <property type="entry name" value="EGF-LIKE DOMAIN-CONTAINING PROTEIN"/>
    <property type="match status" value="1"/>
</dbReference>
<evidence type="ECO:0000256" key="1">
    <source>
        <dbReference type="SAM" id="MobiDB-lite"/>
    </source>
</evidence>
<protein>
    <submittedName>
        <fullName evidence="2">Collagen-like protein</fullName>
    </submittedName>
</protein>
<evidence type="ECO:0000313" key="2">
    <source>
        <dbReference type="EMBL" id="MFC6040759.1"/>
    </source>
</evidence>
<reference evidence="3" key="1">
    <citation type="journal article" date="2019" name="Int. J. Syst. Evol. Microbiol.">
        <title>The Global Catalogue of Microorganisms (GCM) 10K type strain sequencing project: providing services to taxonomists for standard genome sequencing and annotation.</title>
        <authorList>
            <consortium name="The Broad Institute Genomics Platform"/>
            <consortium name="The Broad Institute Genome Sequencing Center for Infectious Disease"/>
            <person name="Wu L."/>
            <person name="Ma J."/>
        </authorList>
    </citation>
    <scope>NUCLEOTIDE SEQUENCE [LARGE SCALE GENOMIC DNA]</scope>
    <source>
        <strain evidence="3">CCUG 54527</strain>
    </source>
</reference>
<dbReference type="PANTHER" id="PTHR24023">
    <property type="entry name" value="COLLAGEN ALPHA"/>
    <property type="match status" value="1"/>
</dbReference>
<sequence length="228" mass="23824">MDYCPKCNQKQCKCERGPRGPRGYQGPKGEQGPTGPSGIQGVQGTRGKQGPVGRTGLTGETGPQGLRGEQGPIGLRGEPGVAGPQGEQGVVGPQGEQGSPGTFNSAYGFAYSQSENSTSGDVKFIIAGPCQDIELIREGLKVLKAGVYQISYKVVIETTALTCIPSTFQLKINDAIKIVSSVTESTTATTLTSTVLSSLLEGDVVTLVGELQERFSYKLATLQIIQVG</sequence>
<feature type="compositionally biased region" description="Low complexity" evidence="1">
    <location>
        <begin position="78"/>
        <end position="101"/>
    </location>
</feature>
<feature type="region of interest" description="Disordered" evidence="1">
    <location>
        <begin position="15"/>
        <end position="106"/>
    </location>
</feature>
<dbReference type="Gene3D" id="2.60.120.40">
    <property type="match status" value="1"/>
</dbReference>
<accession>A0ABW1LAN3</accession>
<dbReference type="Pfam" id="PF01391">
    <property type="entry name" value="Collagen"/>
    <property type="match status" value="1"/>
</dbReference>
<comment type="caution">
    <text evidence="2">The sequence shown here is derived from an EMBL/GenBank/DDBJ whole genome shotgun (WGS) entry which is preliminary data.</text>
</comment>
<dbReference type="InterPro" id="IPR008983">
    <property type="entry name" value="Tumour_necrosis_fac-like_dom"/>
</dbReference>
<name>A0ABW1LAN3_9BACL</name>
<dbReference type="EMBL" id="JBHSRI010000025">
    <property type="protein sequence ID" value="MFC6040759.1"/>
    <property type="molecule type" value="Genomic_DNA"/>
</dbReference>
<proteinExistence type="predicted"/>
<keyword evidence="3" id="KW-1185">Reference proteome</keyword>
<gene>
    <name evidence="2" type="ORF">ACFPYN_15130</name>
</gene>
<dbReference type="RefSeq" id="WP_377735316.1">
    <property type="nucleotide sequence ID" value="NZ_JBHSRI010000025.1"/>
</dbReference>
<evidence type="ECO:0000313" key="3">
    <source>
        <dbReference type="Proteomes" id="UP001596170"/>
    </source>
</evidence>
<organism evidence="2 3">
    <name type="scientific">Paenisporosarcina macmurdoensis</name>
    <dbReference type="NCBI Taxonomy" id="212659"/>
    <lineage>
        <taxon>Bacteria</taxon>
        <taxon>Bacillati</taxon>
        <taxon>Bacillota</taxon>
        <taxon>Bacilli</taxon>
        <taxon>Bacillales</taxon>
        <taxon>Caryophanaceae</taxon>
        <taxon>Paenisporosarcina</taxon>
    </lineage>
</organism>
<dbReference type="Proteomes" id="UP001596170">
    <property type="component" value="Unassembled WGS sequence"/>
</dbReference>
<dbReference type="InterPro" id="IPR050149">
    <property type="entry name" value="Collagen_superfamily"/>
</dbReference>
<dbReference type="InterPro" id="IPR008160">
    <property type="entry name" value="Collagen"/>
</dbReference>